<sequence length="148" mass="16998">MDNAYIRMKDIVCSKILPPIFKPGSAGSLAKLQPHLGQAIMVTRLESGQFDNYIQNIEHIYLAFMNHFPDRKLNKWKPTRYQGIMALDTHAHYFTQKHFVPSSKSIPFHSTVDPDGVLENIRGEDMVHAADNDVDYFVQLHDTENKPM</sequence>
<dbReference type="EMBL" id="MU155528">
    <property type="protein sequence ID" value="KAF9472503.1"/>
    <property type="molecule type" value="Genomic_DNA"/>
</dbReference>
<dbReference type="Proteomes" id="UP000807469">
    <property type="component" value="Unassembled WGS sequence"/>
</dbReference>
<organism evidence="1 2">
    <name type="scientific">Pholiota conissans</name>
    <dbReference type="NCBI Taxonomy" id="109636"/>
    <lineage>
        <taxon>Eukaryota</taxon>
        <taxon>Fungi</taxon>
        <taxon>Dikarya</taxon>
        <taxon>Basidiomycota</taxon>
        <taxon>Agaricomycotina</taxon>
        <taxon>Agaricomycetes</taxon>
        <taxon>Agaricomycetidae</taxon>
        <taxon>Agaricales</taxon>
        <taxon>Agaricineae</taxon>
        <taxon>Strophariaceae</taxon>
        <taxon>Pholiota</taxon>
    </lineage>
</organism>
<reference evidence="1" key="1">
    <citation type="submission" date="2020-11" db="EMBL/GenBank/DDBJ databases">
        <authorList>
            <consortium name="DOE Joint Genome Institute"/>
            <person name="Ahrendt S."/>
            <person name="Riley R."/>
            <person name="Andreopoulos W."/>
            <person name="Labutti K."/>
            <person name="Pangilinan J."/>
            <person name="Ruiz-Duenas F.J."/>
            <person name="Barrasa J.M."/>
            <person name="Sanchez-Garcia M."/>
            <person name="Camarero S."/>
            <person name="Miyauchi S."/>
            <person name="Serrano A."/>
            <person name="Linde D."/>
            <person name="Babiker R."/>
            <person name="Drula E."/>
            <person name="Ayuso-Fernandez I."/>
            <person name="Pacheco R."/>
            <person name="Padilla G."/>
            <person name="Ferreira P."/>
            <person name="Barriuso J."/>
            <person name="Kellner H."/>
            <person name="Castanera R."/>
            <person name="Alfaro M."/>
            <person name="Ramirez L."/>
            <person name="Pisabarro A.G."/>
            <person name="Kuo A."/>
            <person name="Tritt A."/>
            <person name="Lipzen A."/>
            <person name="He G."/>
            <person name="Yan M."/>
            <person name="Ng V."/>
            <person name="Cullen D."/>
            <person name="Martin F."/>
            <person name="Rosso M.-N."/>
            <person name="Henrissat B."/>
            <person name="Hibbett D."/>
            <person name="Martinez A.T."/>
            <person name="Grigoriev I.V."/>
        </authorList>
    </citation>
    <scope>NUCLEOTIDE SEQUENCE</scope>
    <source>
        <strain evidence="1">CIRM-BRFM 674</strain>
    </source>
</reference>
<dbReference type="OrthoDB" id="3269456at2759"/>
<name>A0A9P5YMI6_9AGAR</name>
<keyword evidence="2" id="KW-1185">Reference proteome</keyword>
<dbReference type="AlphaFoldDB" id="A0A9P5YMI6"/>
<evidence type="ECO:0000313" key="2">
    <source>
        <dbReference type="Proteomes" id="UP000807469"/>
    </source>
</evidence>
<comment type="caution">
    <text evidence="1">The sequence shown here is derived from an EMBL/GenBank/DDBJ whole genome shotgun (WGS) entry which is preliminary data.</text>
</comment>
<gene>
    <name evidence="1" type="ORF">BDN70DRAFT_818551</name>
</gene>
<proteinExistence type="predicted"/>
<accession>A0A9P5YMI6</accession>
<protein>
    <submittedName>
        <fullName evidence="1">Uncharacterized protein</fullName>
    </submittedName>
</protein>
<evidence type="ECO:0000313" key="1">
    <source>
        <dbReference type="EMBL" id="KAF9472503.1"/>
    </source>
</evidence>